<dbReference type="GO" id="GO:0006629">
    <property type="term" value="P:lipid metabolic process"/>
    <property type="evidence" value="ECO:0007669"/>
    <property type="project" value="InterPro"/>
</dbReference>
<dbReference type="RefSeq" id="WP_085792558.1">
    <property type="nucleotide sequence ID" value="NZ_FWFK01000005.1"/>
</dbReference>
<evidence type="ECO:0000256" key="1">
    <source>
        <dbReference type="ARBA" id="ARBA00004613"/>
    </source>
</evidence>
<gene>
    <name evidence="4" type="primary">lktA</name>
    <name evidence="4" type="ORF">ROJ8625_02872</name>
</gene>
<dbReference type="GO" id="GO:0016298">
    <property type="term" value="F:lipase activity"/>
    <property type="evidence" value="ECO:0007669"/>
    <property type="project" value="InterPro"/>
</dbReference>
<dbReference type="PROSITE" id="PS00330">
    <property type="entry name" value="HEMOLYSIN_CALCIUM"/>
    <property type="match status" value="1"/>
</dbReference>
<dbReference type="PANTHER" id="PTHR38340:SF1">
    <property type="entry name" value="S-LAYER PROTEIN"/>
    <property type="match status" value="1"/>
</dbReference>
<keyword evidence="5" id="KW-1185">Reference proteome</keyword>
<evidence type="ECO:0000256" key="3">
    <source>
        <dbReference type="SAM" id="MobiDB-lite"/>
    </source>
</evidence>
<dbReference type="AlphaFoldDB" id="A0A1X6ZPN3"/>
<dbReference type="InterPro" id="IPR050557">
    <property type="entry name" value="RTX_toxin/Mannuronan_C5-epim"/>
</dbReference>
<dbReference type="PRINTS" id="PR00313">
    <property type="entry name" value="CABNDNGRPT"/>
</dbReference>
<dbReference type="InterPro" id="IPR011049">
    <property type="entry name" value="Serralysin-like_metalloprot_C"/>
</dbReference>
<dbReference type="InterPro" id="IPR001343">
    <property type="entry name" value="Hemolysn_Ca-bd"/>
</dbReference>
<reference evidence="4 5" key="1">
    <citation type="submission" date="2017-03" db="EMBL/GenBank/DDBJ databases">
        <authorList>
            <person name="Afonso C.L."/>
            <person name="Miller P.J."/>
            <person name="Scott M.A."/>
            <person name="Spackman E."/>
            <person name="Goraichik I."/>
            <person name="Dimitrov K.M."/>
            <person name="Suarez D.L."/>
            <person name="Swayne D.E."/>
        </authorList>
    </citation>
    <scope>NUCLEOTIDE SEQUENCE [LARGE SCALE GENOMIC DNA]</scope>
    <source>
        <strain evidence="4 5">CECT 8625</strain>
    </source>
</reference>
<dbReference type="Gene3D" id="3.40.50.1110">
    <property type="entry name" value="SGNH hydrolase"/>
    <property type="match status" value="1"/>
</dbReference>
<dbReference type="InterPro" id="IPR018511">
    <property type="entry name" value="Hemolysin-typ_Ca-bd_CS"/>
</dbReference>
<dbReference type="InterPro" id="IPR036514">
    <property type="entry name" value="SGNH_hydro_sf"/>
</dbReference>
<dbReference type="Pfam" id="PF00353">
    <property type="entry name" value="HemolysinCabind"/>
    <property type="match status" value="3"/>
</dbReference>
<proteinExistence type="predicted"/>
<accession>A0A1X6ZPN3</accession>
<dbReference type="GO" id="GO:0005576">
    <property type="term" value="C:extracellular region"/>
    <property type="evidence" value="ECO:0007669"/>
    <property type="project" value="UniProtKB-SubCell"/>
</dbReference>
<dbReference type="PANTHER" id="PTHR38340">
    <property type="entry name" value="S-LAYER PROTEIN"/>
    <property type="match status" value="1"/>
</dbReference>
<dbReference type="PROSITE" id="PS01098">
    <property type="entry name" value="LIPASE_GDSL_SER"/>
    <property type="match status" value="1"/>
</dbReference>
<organism evidence="4 5">
    <name type="scientific">Roseivivax jejudonensis</name>
    <dbReference type="NCBI Taxonomy" id="1529041"/>
    <lineage>
        <taxon>Bacteria</taxon>
        <taxon>Pseudomonadati</taxon>
        <taxon>Pseudomonadota</taxon>
        <taxon>Alphaproteobacteria</taxon>
        <taxon>Rhodobacterales</taxon>
        <taxon>Roseobacteraceae</taxon>
        <taxon>Roseivivax</taxon>
    </lineage>
</organism>
<dbReference type="SUPFAM" id="SSF51120">
    <property type="entry name" value="beta-Roll"/>
    <property type="match status" value="1"/>
</dbReference>
<dbReference type="Proteomes" id="UP000193570">
    <property type="component" value="Unassembled WGS sequence"/>
</dbReference>
<protein>
    <submittedName>
        <fullName evidence="4">Leukotoxin</fullName>
    </submittedName>
</protein>
<dbReference type="InterPro" id="IPR001087">
    <property type="entry name" value="GDSL"/>
</dbReference>
<evidence type="ECO:0000256" key="2">
    <source>
        <dbReference type="ARBA" id="ARBA00022525"/>
    </source>
</evidence>
<feature type="region of interest" description="Disordered" evidence="3">
    <location>
        <begin position="385"/>
        <end position="425"/>
    </location>
</feature>
<name>A0A1X6ZPN3_9RHOB</name>
<comment type="subcellular location">
    <subcellularLocation>
        <location evidence="1">Secreted</location>
    </subcellularLocation>
</comment>
<dbReference type="GO" id="GO:0005509">
    <property type="term" value="F:calcium ion binding"/>
    <property type="evidence" value="ECO:0007669"/>
    <property type="project" value="InterPro"/>
</dbReference>
<dbReference type="OrthoDB" id="5292073at2"/>
<evidence type="ECO:0000313" key="5">
    <source>
        <dbReference type="Proteomes" id="UP000193570"/>
    </source>
</evidence>
<dbReference type="EMBL" id="FWFK01000005">
    <property type="protein sequence ID" value="SLN57513.1"/>
    <property type="molecule type" value="Genomic_DNA"/>
</dbReference>
<evidence type="ECO:0000313" key="4">
    <source>
        <dbReference type="EMBL" id="SLN57513.1"/>
    </source>
</evidence>
<dbReference type="Pfam" id="PF00657">
    <property type="entry name" value="Lipase_GDSL"/>
    <property type="match status" value="1"/>
</dbReference>
<dbReference type="InterPro" id="IPR008265">
    <property type="entry name" value="Lipase_GDSL_AS"/>
</dbReference>
<sequence length="526" mass="54331">MPQPDFDRLVLFGDSLTDAGEIFRLTSEVLAIPFPLESAGYAGVLSNGPVYSQTLPDLLGVDSEVFAVASAQAVGERPLWQVLGLDDPNPPFDGALVAPLILPDTTADDLSFDVNLGAQVDRFLAEPIEGDTAASFLIGLNDVSRLDLEDPGALFDAITLLNNVVESTRAAAQAVVDSGAADTVILYSFPNAAFLPGAADLDPVAVAALDVFVGLHEVALRDLASDLEDDGADAMVVDLNALTAEIDADMAAFGLEAKGPVLLGTGTDPQIILPADPGDLPTLFFPEDPAVAGLDPAQVQFFDFLHPTTAVHDVFAVYSAAAITRETHVLSEFTSIRLFDGDDHLILARGGSDFITLGGGDDIALGGTGNDTVFGNGDEDLILGGSGRDDVRGGTGDDLLAGGPGRDRLTGGSDDDTMIGGTGDDRVDGRSGDDVFVWAPGDGDDTIIGGSGNDTLYLAESAETAAALADAESGRSFWEAFFGTWDLGDLGLSVSGIEKVRLFASLEEIPGGSDGALADADLWGVV</sequence>
<keyword evidence="2" id="KW-0964">Secreted</keyword>
<dbReference type="Gene3D" id="2.150.10.10">
    <property type="entry name" value="Serralysin-like metalloprotease, C-terminal"/>
    <property type="match status" value="1"/>
</dbReference>